<protein>
    <submittedName>
        <fullName evidence="2">Uncharacterized protein</fullName>
    </submittedName>
</protein>
<feature type="compositionally biased region" description="Basic and acidic residues" evidence="1">
    <location>
        <begin position="450"/>
        <end position="460"/>
    </location>
</feature>
<dbReference type="SUPFAM" id="SSF46689">
    <property type="entry name" value="Homeodomain-like"/>
    <property type="match status" value="1"/>
</dbReference>
<dbReference type="RefSeq" id="XP_037150071.1">
    <property type="nucleotide sequence ID" value="XM_037293993.1"/>
</dbReference>
<feature type="region of interest" description="Disordered" evidence="1">
    <location>
        <begin position="439"/>
        <end position="460"/>
    </location>
</feature>
<dbReference type="GO" id="GO:0000500">
    <property type="term" value="C:RNA polymerase I upstream activating factor complex"/>
    <property type="evidence" value="ECO:0007669"/>
    <property type="project" value="InterPro"/>
</dbReference>
<proteinExistence type="predicted"/>
<feature type="compositionally biased region" description="Low complexity" evidence="1">
    <location>
        <begin position="25"/>
        <end position="38"/>
    </location>
</feature>
<evidence type="ECO:0000256" key="1">
    <source>
        <dbReference type="SAM" id="MobiDB-lite"/>
    </source>
</evidence>
<feature type="region of interest" description="Disordered" evidence="1">
    <location>
        <begin position="1"/>
        <end position="56"/>
    </location>
</feature>
<evidence type="ECO:0000313" key="2">
    <source>
        <dbReference type="EMBL" id="KAF6220636.1"/>
    </source>
</evidence>
<organism evidence="2 3">
    <name type="scientific">Letharia lupina</name>
    <dbReference type="NCBI Taxonomy" id="560253"/>
    <lineage>
        <taxon>Eukaryota</taxon>
        <taxon>Fungi</taxon>
        <taxon>Dikarya</taxon>
        <taxon>Ascomycota</taxon>
        <taxon>Pezizomycotina</taxon>
        <taxon>Lecanoromycetes</taxon>
        <taxon>OSLEUM clade</taxon>
        <taxon>Lecanoromycetidae</taxon>
        <taxon>Lecanorales</taxon>
        <taxon>Lecanorineae</taxon>
        <taxon>Parmeliaceae</taxon>
        <taxon>Letharia</taxon>
    </lineage>
</organism>
<dbReference type="Gene3D" id="1.10.10.60">
    <property type="entry name" value="Homeodomain-like"/>
    <property type="match status" value="1"/>
</dbReference>
<gene>
    <name evidence="2" type="ORF">HO133_003069</name>
</gene>
<dbReference type="InterPro" id="IPR009057">
    <property type="entry name" value="Homeodomain-like_sf"/>
</dbReference>
<reference evidence="2 3" key="1">
    <citation type="journal article" date="2020" name="Genomics">
        <title>Complete, high-quality genomes from long-read metagenomic sequencing of two wolf lichen thalli reveals enigmatic genome architecture.</title>
        <authorList>
            <person name="McKenzie S.K."/>
            <person name="Walston R.F."/>
            <person name="Allen J.L."/>
        </authorList>
    </citation>
    <scope>NUCLEOTIDE SEQUENCE [LARGE SCALE GENOMIC DNA]</scope>
    <source>
        <strain evidence="2">WasteWater1</strain>
    </source>
</reference>
<feature type="compositionally biased region" description="Polar residues" evidence="1">
    <location>
        <begin position="555"/>
        <end position="570"/>
    </location>
</feature>
<comment type="caution">
    <text evidence="2">The sequence shown here is derived from an EMBL/GenBank/DDBJ whole genome shotgun (WGS) entry which is preliminary data.</text>
</comment>
<sequence length="670" mass="74953">MSNSASNLDALDHSVQDSQSDAFHSASDSSEKSSNSSYDRSRSRGRPRKRKSIENLTSTQPWLKRLKSSYNDEYRGLFNSAIMEIASNKSSEPDTLLQESHVGVTVWSTEEKGAFFRALTRRGREDIRGIATEIGSKSESEVYVYSDMLYKAALDQQNYETRKNILDTSNIEAALEVRGDCCAALDLTAEALSALQQDEEERAEKRRHKDLALLTPGIARWVERGIVLREGGKEGVSQQIPAARLLNLTNFLALSKRFFMNSVIAEDNWRSYTGRKIKSPSIMYTAFSDFHAVSISITQRLVQSSLFFAMSRLRAMSASGHYTPRSHVRRRDVLAALNVLGMRTDAKAFWARAARKCKLRVYDKVRHRQVFGKRYSYAEIERILSPSMISDPDSPEIKANDAIIPTFRKSRILTEHSASASEGSMSTDAAGTDALSDYEDLSATPLDPTNKQDYKQEAHDQLQDAYAEALDQQASRNEERRLWEMLGEDPAEKMEPVDVKLPKASLPNRKDKEEMFDWRDWVDYAGDWETHEVPVFGSRFANNRNVKRDGDSGAGFTSSESSPESLINDESTGEQHDSNSDSDADGDGAINDDGPNASSADDNEHWAGSNGGDPDRDMWHSSLDDDTPATKKRRGGLRPGDDNTRPKSLTRPLDATNNNMESSDDNLSNE</sequence>
<evidence type="ECO:0000313" key="3">
    <source>
        <dbReference type="Proteomes" id="UP000593566"/>
    </source>
</evidence>
<dbReference type="GeneID" id="59331481"/>
<dbReference type="InterPro" id="IPR039601">
    <property type="entry name" value="Rrn5"/>
</dbReference>
<name>A0A8H6CC89_9LECA</name>
<dbReference type="EMBL" id="JACCJB010000016">
    <property type="protein sequence ID" value="KAF6220636.1"/>
    <property type="molecule type" value="Genomic_DNA"/>
</dbReference>
<dbReference type="AlphaFoldDB" id="A0A8H6CC89"/>
<feature type="compositionally biased region" description="Polar residues" evidence="1">
    <location>
        <begin position="655"/>
        <end position="670"/>
    </location>
</feature>
<feature type="compositionally biased region" description="Basic and acidic residues" evidence="1">
    <location>
        <begin position="613"/>
        <end position="623"/>
    </location>
</feature>
<dbReference type="GO" id="GO:0042790">
    <property type="term" value="P:nucleolar large rRNA transcription by RNA polymerase I"/>
    <property type="evidence" value="ECO:0007669"/>
    <property type="project" value="InterPro"/>
</dbReference>
<dbReference type="PANTHER" id="PTHR28079">
    <property type="entry name" value="RNA POLYMERASE I-SPECIFIC TRANSCRIPTION INITIATION FACTOR RRN5"/>
    <property type="match status" value="1"/>
</dbReference>
<dbReference type="GO" id="GO:0001181">
    <property type="term" value="F:RNA polymerase I general transcription initiation factor activity"/>
    <property type="evidence" value="ECO:0007669"/>
    <property type="project" value="TreeGrafter"/>
</dbReference>
<keyword evidence="3" id="KW-1185">Reference proteome</keyword>
<feature type="compositionally biased region" description="Low complexity" evidence="1">
    <location>
        <begin position="587"/>
        <end position="597"/>
    </location>
</feature>
<accession>A0A8H6CC89</accession>
<dbReference type="Proteomes" id="UP000593566">
    <property type="component" value="Unassembled WGS sequence"/>
</dbReference>
<dbReference type="GO" id="GO:0000182">
    <property type="term" value="F:rDNA binding"/>
    <property type="evidence" value="ECO:0007669"/>
    <property type="project" value="TreeGrafter"/>
</dbReference>
<feature type="region of interest" description="Disordered" evidence="1">
    <location>
        <begin position="533"/>
        <end position="670"/>
    </location>
</feature>
<dbReference type="GO" id="GO:0006361">
    <property type="term" value="P:transcription initiation at RNA polymerase I promoter"/>
    <property type="evidence" value="ECO:0007669"/>
    <property type="project" value="TreeGrafter"/>
</dbReference>
<dbReference type="PANTHER" id="PTHR28079:SF1">
    <property type="entry name" value="RNA POLYMERASE I-SPECIFIC TRANSCRIPTION INITIATION FACTOR RRN5"/>
    <property type="match status" value="1"/>
</dbReference>